<dbReference type="EMBL" id="JABSTQ010009202">
    <property type="protein sequence ID" value="KAG0431721.1"/>
    <property type="molecule type" value="Genomic_DNA"/>
</dbReference>
<evidence type="ECO:0000313" key="1">
    <source>
        <dbReference type="EMBL" id="KAG0431721.1"/>
    </source>
</evidence>
<evidence type="ECO:0000313" key="2">
    <source>
        <dbReference type="Proteomes" id="UP000805193"/>
    </source>
</evidence>
<organism evidence="1 2">
    <name type="scientific">Ixodes persulcatus</name>
    <name type="common">Taiga tick</name>
    <dbReference type="NCBI Taxonomy" id="34615"/>
    <lineage>
        <taxon>Eukaryota</taxon>
        <taxon>Metazoa</taxon>
        <taxon>Ecdysozoa</taxon>
        <taxon>Arthropoda</taxon>
        <taxon>Chelicerata</taxon>
        <taxon>Arachnida</taxon>
        <taxon>Acari</taxon>
        <taxon>Parasitiformes</taxon>
        <taxon>Ixodida</taxon>
        <taxon>Ixodoidea</taxon>
        <taxon>Ixodidae</taxon>
        <taxon>Ixodinae</taxon>
        <taxon>Ixodes</taxon>
    </lineage>
</organism>
<sequence length="376" mass="42248">MINLPEKLKNIPKVEHTIYADDITIWCKSGSHGQVEERLQATADITAEYARSRGLQCTQEKSELLVMRNPREGLITHINVKMDEQEVPKPQEVRILGQLIPLGRNNKSTLDKLTKATVRINGMLRRIRNKQHGLKGALKRSPSRALLDGKAAGKDVRQPITNVPNLPPLEVEILRRTADISSISYDATPTRDTDASNATDSDDKCVCCRDYPAAVRKQQDRQSCVTSHPDFEALCLTPGVLQLALLNMRHYGERNMGATSNAFIADFLAELDIYARASRTLEAYMTERILPLAWQASARRWYLRGRNYNTVEDLVHVEQAMHEIILSSVDYRPLPPAAFAPEPSCAWVPPACVDQEQTTQIRRPPEMDCANLAPHP</sequence>
<keyword evidence="2" id="KW-1185">Reference proteome</keyword>
<comment type="caution">
    <text evidence="1">The sequence shown here is derived from an EMBL/GenBank/DDBJ whole genome shotgun (WGS) entry which is preliminary data.</text>
</comment>
<accession>A0AC60QET6</accession>
<reference evidence="1 2" key="1">
    <citation type="journal article" date="2020" name="Cell">
        <title>Large-Scale Comparative Analyses of Tick Genomes Elucidate Their Genetic Diversity and Vector Capacities.</title>
        <authorList>
            <consortium name="Tick Genome and Microbiome Consortium (TIGMIC)"/>
            <person name="Jia N."/>
            <person name="Wang J."/>
            <person name="Shi W."/>
            <person name="Du L."/>
            <person name="Sun Y."/>
            <person name="Zhan W."/>
            <person name="Jiang J.F."/>
            <person name="Wang Q."/>
            <person name="Zhang B."/>
            <person name="Ji P."/>
            <person name="Bell-Sakyi L."/>
            <person name="Cui X.M."/>
            <person name="Yuan T.T."/>
            <person name="Jiang B.G."/>
            <person name="Yang W.F."/>
            <person name="Lam T.T."/>
            <person name="Chang Q.C."/>
            <person name="Ding S.J."/>
            <person name="Wang X.J."/>
            <person name="Zhu J.G."/>
            <person name="Ruan X.D."/>
            <person name="Zhao L."/>
            <person name="Wei J.T."/>
            <person name="Ye R.Z."/>
            <person name="Que T.C."/>
            <person name="Du C.H."/>
            <person name="Zhou Y.H."/>
            <person name="Cheng J.X."/>
            <person name="Dai P.F."/>
            <person name="Guo W.B."/>
            <person name="Han X.H."/>
            <person name="Huang E.J."/>
            <person name="Li L.F."/>
            <person name="Wei W."/>
            <person name="Gao Y.C."/>
            <person name="Liu J.Z."/>
            <person name="Shao H.Z."/>
            <person name="Wang X."/>
            <person name="Wang C.C."/>
            <person name="Yang T.C."/>
            <person name="Huo Q.B."/>
            <person name="Li W."/>
            <person name="Chen H.Y."/>
            <person name="Chen S.E."/>
            <person name="Zhou L.G."/>
            <person name="Ni X.B."/>
            <person name="Tian J.H."/>
            <person name="Sheng Y."/>
            <person name="Liu T."/>
            <person name="Pan Y.S."/>
            <person name="Xia L.Y."/>
            <person name="Li J."/>
            <person name="Zhao F."/>
            <person name="Cao W.C."/>
        </authorList>
    </citation>
    <scope>NUCLEOTIDE SEQUENCE [LARGE SCALE GENOMIC DNA]</scope>
    <source>
        <strain evidence="1">Iper-2018</strain>
    </source>
</reference>
<name>A0AC60QET6_IXOPE</name>
<proteinExistence type="predicted"/>
<gene>
    <name evidence="1" type="ORF">HPB47_021515</name>
</gene>
<dbReference type="Proteomes" id="UP000805193">
    <property type="component" value="Unassembled WGS sequence"/>
</dbReference>
<protein>
    <submittedName>
        <fullName evidence="1">Uncharacterized protein</fullName>
    </submittedName>
</protein>